<organism evidence="2 3">
    <name type="scientific">Pseudomonas abietaniphila</name>
    <dbReference type="NCBI Taxonomy" id="89065"/>
    <lineage>
        <taxon>Bacteria</taxon>
        <taxon>Pseudomonadati</taxon>
        <taxon>Pseudomonadota</taxon>
        <taxon>Gammaproteobacteria</taxon>
        <taxon>Pseudomonadales</taxon>
        <taxon>Pseudomonadaceae</taxon>
        <taxon>Pseudomonas</taxon>
    </lineage>
</organism>
<proteinExistence type="predicted"/>
<dbReference type="Proteomes" id="UP000182894">
    <property type="component" value="Unassembled WGS sequence"/>
</dbReference>
<protein>
    <submittedName>
        <fullName evidence="2">Uncharacterized protein</fullName>
    </submittedName>
</protein>
<gene>
    <name evidence="2" type="ORF">SAMN05216605_12366</name>
</gene>
<evidence type="ECO:0000313" key="3">
    <source>
        <dbReference type="Proteomes" id="UP000182894"/>
    </source>
</evidence>
<feature type="region of interest" description="Disordered" evidence="1">
    <location>
        <begin position="170"/>
        <end position="213"/>
    </location>
</feature>
<reference evidence="3" key="1">
    <citation type="submission" date="2016-10" db="EMBL/GenBank/DDBJ databases">
        <authorList>
            <person name="Varghese N."/>
            <person name="Submissions S."/>
        </authorList>
    </citation>
    <scope>NUCLEOTIDE SEQUENCE [LARGE SCALE GENOMIC DNA]</scope>
    <source>
        <strain evidence="3">ATCC 700689</strain>
    </source>
</reference>
<feature type="compositionally biased region" description="Basic and acidic residues" evidence="1">
    <location>
        <begin position="135"/>
        <end position="146"/>
    </location>
</feature>
<feature type="region of interest" description="Disordered" evidence="1">
    <location>
        <begin position="73"/>
        <end position="158"/>
    </location>
</feature>
<evidence type="ECO:0000256" key="1">
    <source>
        <dbReference type="SAM" id="MobiDB-lite"/>
    </source>
</evidence>
<accession>A0A1G8RUQ9</accession>
<dbReference type="STRING" id="89065.SAMN05216605_12366"/>
<dbReference type="EMBL" id="FNCO01000023">
    <property type="protein sequence ID" value="SDJ20804.1"/>
    <property type="molecule type" value="Genomic_DNA"/>
</dbReference>
<dbReference type="AlphaFoldDB" id="A0A1G8RUQ9"/>
<keyword evidence="3" id="KW-1185">Reference proteome</keyword>
<sequence length="226" mass="24058">MAKLIRVYDPNEKERKINLNIPEDACPGLLEFMSELPYGNDTPLIRGVFYQWYLRNLEAGTLDEALNEVLAGPGGLIPTGRQSRREAAPQPSRKKRMPRQREVTARALTGTSPSAGVHSDDQTSPGHQPTGRGLDALEPKGGDSHPAETVGSMATESAHSPVLDQVVAAPLPPSIGEAATNAGPTAAQPGLLQDREEELAQPNPPESPIPDADQMAVLNSMGAMFG</sequence>
<evidence type="ECO:0000313" key="2">
    <source>
        <dbReference type="EMBL" id="SDJ20804.1"/>
    </source>
</evidence>
<dbReference type="RefSeq" id="WP_208605225.1">
    <property type="nucleotide sequence ID" value="NZ_FNCO01000023.1"/>
</dbReference>
<name>A0A1G8RUQ9_9PSED</name>